<reference evidence="4 5" key="1">
    <citation type="submission" date="2018-09" db="EMBL/GenBank/DDBJ databases">
        <title>Genome sequencing of strain 6GH32-13.</title>
        <authorList>
            <person name="Weon H.-Y."/>
            <person name="Heo J."/>
            <person name="Kwon S.-W."/>
        </authorList>
    </citation>
    <scope>NUCLEOTIDE SEQUENCE [LARGE SCALE GENOMIC DNA]</scope>
    <source>
        <strain evidence="4 5">5GH32-13</strain>
    </source>
</reference>
<name>A0A3B7N4M7_9BACT</name>
<dbReference type="InterPro" id="IPR017850">
    <property type="entry name" value="Alkaline_phosphatase_core_sf"/>
</dbReference>
<dbReference type="KEGG" id="pseg:D3H65_25150"/>
<evidence type="ECO:0000256" key="1">
    <source>
        <dbReference type="ARBA" id="ARBA00008779"/>
    </source>
</evidence>
<organism evidence="4 5">
    <name type="scientific">Paraflavitalea soli</name>
    <dbReference type="NCBI Taxonomy" id="2315862"/>
    <lineage>
        <taxon>Bacteria</taxon>
        <taxon>Pseudomonadati</taxon>
        <taxon>Bacteroidota</taxon>
        <taxon>Chitinophagia</taxon>
        <taxon>Chitinophagales</taxon>
        <taxon>Chitinophagaceae</taxon>
        <taxon>Paraflavitalea</taxon>
    </lineage>
</organism>
<accession>A0A3B7N4M7</accession>
<dbReference type="GO" id="GO:0016787">
    <property type="term" value="F:hydrolase activity"/>
    <property type="evidence" value="ECO:0007669"/>
    <property type="project" value="UniProtKB-KW"/>
</dbReference>
<keyword evidence="5" id="KW-1185">Reference proteome</keyword>
<dbReference type="OrthoDB" id="9789742at2"/>
<evidence type="ECO:0000259" key="3">
    <source>
        <dbReference type="Pfam" id="PF16347"/>
    </source>
</evidence>
<gene>
    <name evidence="4" type="ORF">D3H65_25150</name>
</gene>
<dbReference type="Proteomes" id="UP000263900">
    <property type="component" value="Chromosome"/>
</dbReference>
<comment type="similarity">
    <text evidence="1">Belongs to the sulfatase family.</text>
</comment>
<sequence>MRLLYFVLLFAALHTSAQQRPNILYIMSDDHDADAISAYNKTLIATPHIDRLAKEGMLFKRAFVGNSICGPSRATLMTGQHSHKNGFRDNRDRFDGTRDNMAKVMQQAGYQTAVIGKWHLQSYPTGFDFWKILPGQGQYINPRIINMGGDTTTIKGYATDVITDEALSWLRHQDPNKPFLLLLHHKAPHRYFLAPLKYIEQYQDKKFPEPATLYTDTAGRGKAWQLQTMSILPDLKLSSDLKVDPQYLMNIPALKPDSAEAAYYYAIMNRIPEPDRSRIKAIYAKRGEIIRREQPSGKKLLAYKFQWYLQDYLACVASIDENIGRVLDYLDSAGLTRNTVTIYTSDQGFYLGENGWFDKRWMYDVSMQTPLLVRWPGHIKPASVSNALVQNIDFAPTIVSTAGVAIPNWMQGLSLVPVLTGKQPTLNRPNLYYHFYEYKADHTVLQHLGIRSERYKLIYFYTVNEWEFYDLLKDPQEQHNLIRSTAHQSMITKMKQDLVALRKEYEDNEPAGALP</sequence>
<dbReference type="PANTHER" id="PTHR43108">
    <property type="entry name" value="N-ACETYLGLUCOSAMINE-6-SULFATASE FAMILY MEMBER"/>
    <property type="match status" value="1"/>
</dbReference>
<dbReference type="RefSeq" id="WP_119052947.1">
    <property type="nucleotide sequence ID" value="NZ_CP032157.1"/>
</dbReference>
<evidence type="ECO:0000313" key="5">
    <source>
        <dbReference type="Proteomes" id="UP000263900"/>
    </source>
</evidence>
<dbReference type="Gene3D" id="3.40.720.10">
    <property type="entry name" value="Alkaline Phosphatase, subunit A"/>
    <property type="match status" value="1"/>
</dbReference>
<dbReference type="Pfam" id="PF16347">
    <property type="entry name" value="SGSH_C"/>
    <property type="match status" value="1"/>
</dbReference>
<protein>
    <submittedName>
        <fullName evidence="4">DUF4976 domain-containing protein</fullName>
    </submittedName>
</protein>
<dbReference type="InterPro" id="IPR032506">
    <property type="entry name" value="SGSH_C"/>
</dbReference>
<dbReference type="InterPro" id="IPR024607">
    <property type="entry name" value="Sulfatase_CS"/>
</dbReference>
<dbReference type="SUPFAM" id="SSF53649">
    <property type="entry name" value="Alkaline phosphatase-like"/>
    <property type="match status" value="1"/>
</dbReference>
<feature type="domain" description="N-sulphoglucosamine sulphohydrolase C-terminal" evidence="3">
    <location>
        <begin position="352"/>
        <end position="503"/>
    </location>
</feature>
<dbReference type="PROSITE" id="PS00149">
    <property type="entry name" value="SULFATASE_2"/>
    <property type="match status" value="1"/>
</dbReference>
<proteinExistence type="inferred from homology"/>
<dbReference type="AlphaFoldDB" id="A0A3B7N4M7"/>
<dbReference type="PANTHER" id="PTHR43108:SF6">
    <property type="entry name" value="N-SULPHOGLUCOSAMINE SULPHOHYDROLASE"/>
    <property type="match status" value="1"/>
</dbReference>
<dbReference type="EMBL" id="CP032157">
    <property type="protein sequence ID" value="AXY77071.1"/>
    <property type="molecule type" value="Genomic_DNA"/>
</dbReference>
<evidence type="ECO:0000313" key="4">
    <source>
        <dbReference type="EMBL" id="AXY77071.1"/>
    </source>
</evidence>
<evidence type="ECO:0000256" key="2">
    <source>
        <dbReference type="ARBA" id="ARBA00022801"/>
    </source>
</evidence>
<dbReference type="CDD" id="cd16031">
    <property type="entry name" value="G6S_like"/>
    <property type="match status" value="1"/>
</dbReference>
<dbReference type="PROSITE" id="PS00523">
    <property type="entry name" value="SULFATASE_1"/>
    <property type="match status" value="1"/>
</dbReference>
<keyword evidence="2" id="KW-0378">Hydrolase</keyword>